<dbReference type="AlphaFoldDB" id="A0A382SHV9"/>
<dbReference type="PANTHER" id="PTHR16026">
    <property type="entry name" value="CARTILAGE ACIDIC PROTEIN 1"/>
    <property type="match status" value="1"/>
</dbReference>
<evidence type="ECO:0000256" key="1">
    <source>
        <dbReference type="ARBA" id="ARBA00022729"/>
    </source>
</evidence>
<dbReference type="EMBL" id="UINC01129037">
    <property type="protein sequence ID" value="SVD09172.1"/>
    <property type="molecule type" value="Genomic_DNA"/>
</dbReference>
<dbReference type="InterPro" id="IPR028994">
    <property type="entry name" value="Integrin_alpha_N"/>
</dbReference>
<proteinExistence type="predicted"/>
<dbReference type="Pfam" id="PF13517">
    <property type="entry name" value="FG-GAP_3"/>
    <property type="match status" value="1"/>
</dbReference>
<dbReference type="InterPro" id="IPR013517">
    <property type="entry name" value="FG-GAP"/>
</dbReference>
<sequence>MHLKSRFLSNILVLLLFHLTFFLQGTPVPFTDVTDESKIDFKHTSGASDRKYYLETMGAGAVFFDYDNDGNIDIYVVNTGYMPGTSKEKSPSNVLYRNNNDGTFTDVTKIAGVGHTGFGMGTAAADYDNDGDQDLYLVNFGPNVLYSNNNDGTFSDVTDQAGVGNSLWGISCAFLDFDNDRDLDITVINYLEYDFSDVPSVYDGLIGYSTPRLFKGTTDILYR</sequence>
<reference evidence="2" key="1">
    <citation type="submission" date="2018-05" db="EMBL/GenBank/DDBJ databases">
        <authorList>
            <person name="Lanie J.A."/>
            <person name="Ng W.-L."/>
            <person name="Kazmierczak K.M."/>
            <person name="Andrzejewski T.M."/>
            <person name="Davidsen T.M."/>
            <person name="Wayne K.J."/>
            <person name="Tettelin H."/>
            <person name="Glass J.I."/>
            <person name="Rusch D."/>
            <person name="Podicherti R."/>
            <person name="Tsui H.-C.T."/>
            <person name="Winkler M.E."/>
        </authorList>
    </citation>
    <scope>NUCLEOTIDE SEQUENCE</scope>
</reference>
<protein>
    <recommendedName>
        <fullName evidence="3">ASPIC/UnbV domain-containing protein</fullName>
    </recommendedName>
</protein>
<dbReference type="SUPFAM" id="SSF69318">
    <property type="entry name" value="Integrin alpha N-terminal domain"/>
    <property type="match status" value="1"/>
</dbReference>
<gene>
    <name evidence="2" type="ORF">METZ01_LOCUS362026</name>
</gene>
<dbReference type="PANTHER" id="PTHR16026:SF0">
    <property type="entry name" value="CARTILAGE ACIDIC PROTEIN 1"/>
    <property type="match status" value="1"/>
</dbReference>
<feature type="non-terminal residue" evidence="2">
    <location>
        <position position="223"/>
    </location>
</feature>
<keyword evidence="1" id="KW-0732">Signal</keyword>
<evidence type="ECO:0000313" key="2">
    <source>
        <dbReference type="EMBL" id="SVD09172.1"/>
    </source>
</evidence>
<name>A0A382SHV9_9ZZZZ</name>
<evidence type="ECO:0008006" key="3">
    <source>
        <dbReference type="Google" id="ProtNLM"/>
    </source>
</evidence>
<dbReference type="Gene3D" id="2.130.10.130">
    <property type="entry name" value="Integrin alpha, N-terminal"/>
    <property type="match status" value="1"/>
</dbReference>
<accession>A0A382SHV9</accession>
<organism evidence="2">
    <name type="scientific">marine metagenome</name>
    <dbReference type="NCBI Taxonomy" id="408172"/>
    <lineage>
        <taxon>unclassified sequences</taxon>
        <taxon>metagenomes</taxon>
        <taxon>ecological metagenomes</taxon>
    </lineage>
</organism>
<dbReference type="InterPro" id="IPR027039">
    <property type="entry name" value="Crtac1"/>
</dbReference>